<dbReference type="Gene3D" id="2.60.120.10">
    <property type="entry name" value="Jelly Rolls"/>
    <property type="match status" value="1"/>
</dbReference>
<evidence type="ECO:0000259" key="1">
    <source>
        <dbReference type="Pfam" id="PF07883"/>
    </source>
</evidence>
<dbReference type="Pfam" id="PF07883">
    <property type="entry name" value="Cupin_2"/>
    <property type="match status" value="1"/>
</dbReference>
<proteinExistence type="predicted"/>
<dbReference type="AlphaFoldDB" id="A0AAX6NCF2"/>
<dbReference type="InterPro" id="IPR053146">
    <property type="entry name" value="QDO-like"/>
</dbReference>
<organism evidence="2 3">
    <name type="scientific">Priestia aryabhattai</name>
    <name type="common">Bacillus aryabhattai</name>
    <dbReference type="NCBI Taxonomy" id="412384"/>
    <lineage>
        <taxon>Bacteria</taxon>
        <taxon>Bacillati</taxon>
        <taxon>Bacillota</taxon>
        <taxon>Bacilli</taxon>
        <taxon>Bacillales</taxon>
        <taxon>Bacillaceae</taxon>
        <taxon>Priestia</taxon>
    </lineage>
</organism>
<protein>
    <submittedName>
        <fullName evidence="2">Cupin domain-containing protein</fullName>
    </submittedName>
</protein>
<dbReference type="InterPro" id="IPR013096">
    <property type="entry name" value="Cupin_2"/>
</dbReference>
<accession>A0AAX6NCF2</accession>
<dbReference type="PANTHER" id="PTHR36440:SF1">
    <property type="entry name" value="PUTATIVE (AFU_ORTHOLOGUE AFUA_8G07350)-RELATED"/>
    <property type="match status" value="1"/>
</dbReference>
<evidence type="ECO:0000313" key="3">
    <source>
        <dbReference type="Proteomes" id="UP001269400"/>
    </source>
</evidence>
<dbReference type="PANTHER" id="PTHR36440">
    <property type="entry name" value="PUTATIVE (AFU_ORTHOLOGUE AFUA_8G07350)-RELATED"/>
    <property type="match status" value="1"/>
</dbReference>
<dbReference type="InterPro" id="IPR011051">
    <property type="entry name" value="RmlC_Cupin_sf"/>
</dbReference>
<dbReference type="SUPFAM" id="SSF51182">
    <property type="entry name" value="RmlC-like cupins"/>
    <property type="match status" value="1"/>
</dbReference>
<gene>
    <name evidence="2" type="ORF">O0Q50_19445</name>
</gene>
<dbReference type="EMBL" id="JAPTGD010000002">
    <property type="protein sequence ID" value="MDU9693350.1"/>
    <property type="molecule type" value="Genomic_DNA"/>
</dbReference>
<dbReference type="RefSeq" id="WP_316910578.1">
    <property type="nucleotide sequence ID" value="NZ_JAPTGD010000002.1"/>
</dbReference>
<reference evidence="2" key="1">
    <citation type="journal article" date="2022" name="J Environ Chem Eng">
        <title>Biodegradation of petroleum oil using a constructed nonpathogenic and heavy metal-tolerant bacterial consortium isolated from marine sponges.</title>
        <authorList>
            <person name="Dechsakulwatana C."/>
            <person name="Rungsihiranrut A."/>
            <person name="Muangchinda C."/>
            <person name="Ningthoujam R."/>
            <person name="Klankeo P."/>
            <person name="Pinyakong O."/>
        </authorList>
    </citation>
    <scope>NUCLEOTIDE SEQUENCE</scope>
    <source>
        <strain evidence="2">TL01-2</strain>
    </source>
</reference>
<name>A0AAX6NCF2_PRIAR</name>
<dbReference type="InterPro" id="IPR014710">
    <property type="entry name" value="RmlC-like_jellyroll"/>
</dbReference>
<sequence>MTTTKKELTQPILGTPNDTNTYHFMDEKVTILVSGEDTNGEFAVLNIKKLANQSPPPHIHSKEKEVFDVKRGTITFFVGNDVIKAKEGDVVVAPAGVKHTFVTGPEGAEFNVTAYPAGFDSFVKAVGIPVEADAPMPKLEPITEEQMIGLITAAKPFGISFPDIEKEMSKN</sequence>
<feature type="domain" description="Cupin type-2" evidence="1">
    <location>
        <begin position="53"/>
        <end position="104"/>
    </location>
</feature>
<reference evidence="2" key="2">
    <citation type="submission" date="2022-12" db="EMBL/GenBank/DDBJ databases">
        <authorList>
            <person name="Dechsakulwatana C."/>
            <person name="Rungsihiranrut A."/>
            <person name="Muangchinda C."/>
            <person name="Ningthoujam R."/>
            <person name="Klankeo P."/>
            <person name="Pinyakong O."/>
        </authorList>
    </citation>
    <scope>NUCLEOTIDE SEQUENCE</scope>
    <source>
        <strain evidence="2">TL01-2</strain>
    </source>
</reference>
<dbReference type="Proteomes" id="UP001269400">
    <property type="component" value="Unassembled WGS sequence"/>
</dbReference>
<evidence type="ECO:0000313" key="2">
    <source>
        <dbReference type="EMBL" id="MDU9693350.1"/>
    </source>
</evidence>
<comment type="caution">
    <text evidence="2">The sequence shown here is derived from an EMBL/GenBank/DDBJ whole genome shotgun (WGS) entry which is preliminary data.</text>
</comment>